<feature type="signal peptide" evidence="1">
    <location>
        <begin position="1"/>
        <end position="22"/>
    </location>
</feature>
<accession>A0ABX1HN22</accession>
<feature type="domain" description="Kazal-like" evidence="2">
    <location>
        <begin position="43"/>
        <end position="79"/>
    </location>
</feature>
<protein>
    <recommendedName>
        <fullName evidence="2">Kazal-like domain-containing protein</fullName>
    </recommendedName>
</protein>
<dbReference type="Pfam" id="PF00050">
    <property type="entry name" value="Kazal_1"/>
    <property type="match status" value="1"/>
</dbReference>
<dbReference type="InterPro" id="IPR002350">
    <property type="entry name" value="Kazal_dom"/>
</dbReference>
<evidence type="ECO:0000259" key="2">
    <source>
        <dbReference type="PROSITE" id="PS51465"/>
    </source>
</evidence>
<dbReference type="PROSITE" id="PS51465">
    <property type="entry name" value="KAZAL_2"/>
    <property type="match status" value="1"/>
</dbReference>
<comment type="caution">
    <text evidence="3">The sequence shown here is derived from an EMBL/GenBank/DDBJ whole genome shotgun (WGS) entry which is preliminary data.</text>
</comment>
<dbReference type="PROSITE" id="PS51257">
    <property type="entry name" value="PROKAR_LIPOPROTEIN"/>
    <property type="match status" value="1"/>
</dbReference>
<dbReference type="Proteomes" id="UP000717634">
    <property type="component" value="Unassembled WGS sequence"/>
</dbReference>
<feature type="chain" id="PRO_5046875897" description="Kazal-like domain-containing protein" evidence="1">
    <location>
        <begin position="23"/>
        <end position="83"/>
    </location>
</feature>
<dbReference type="SMART" id="SM00280">
    <property type="entry name" value="KAZAL"/>
    <property type="match status" value="1"/>
</dbReference>
<proteinExistence type="predicted"/>
<sequence>MKKHWIWGVVLLLGAASCQRHAVPTATAAACIDSSKIDPQGICPMNYDPVCGCDGKTYTNRCVATNAGVRTTTPGPCATAPAK</sequence>
<dbReference type="InterPro" id="IPR036058">
    <property type="entry name" value="Kazal_dom_sf"/>
</dbReference>
<dbReference type="SUPFAM" id="SSF100895">
    <property type="entry name" value="Kazal-type serine protease inhibitors"/>
    <property type="match status" value="1"/>
</dbReference>
<evidence type="ECO:0000313" key="3">
    <source>
        <dbReference type="EMBL" id="NKI91654.1"/>
    </source>
</evidence>
<keyword evidence="1" id="KW-0732">Signal</keyword>
<dbReference type="EMBL" id="JAAVTK010000020">
    <property type="protein sequence ID" value="NKI91654.1"/>
    <property type="molecule type" value="Genomic_DNA"/>
</dbReference>
<reference evidence="3 4" key="1">
    <citation type="submission" date="2020-03" db="EMBL/GenBank/DDBJ databases">
        <title>Genomic Encyclopedia of Type Strains, Phase IV (KMG-V): Genome sequencing to study the core and pangenomes of soil and plant-associated prokaryotes.</title>
        <authorList>
            <person name="Whitman W."/>
        </authorList>
    </citation>
    <scope>NUCLEOTIDE SEQUENCE [LARGE SCALE GENOMIC DNA]</scope>
    <source>
        <strain evidence="3 4">1B</strain>
    </source>
</reference>
<evidence type="ECO:0000256" key="1">
    <source>
        <dbReference type="SAM" id="SignalP"/>
    </source>
</evidence>
<evidence type="ECO:0000313" key="4">
    <source>
        <dbReference type="Proteomes" id="UP000717634"/>
    </source>
</evidence>
<dbReference type="Gene3D" id="3.30.60.30">
    <property type="match status" value="1"/>
</dbReference>
<gene>
    <name evidence="3" type="ORF">HBN54_004274</name>
</gene>
<name>A0ABX1HN22_9BACT</name>
<dbReference type="RefSeq" id="WP_168675216.1">
    <property type="nucleotide sequence ID" value="NZ_JAAVTK010000020.1"/>
</dbReference>
<organism evidence="3 4">
    <name type="scientific">Hymenobacter artigasi</name>
    <dbReference type="NCBI Taxonomy" id="2719616"/>
    <lineage>
        <taxon>Bacteria</taxon>
        <taxon>Pseudomonadati</taxon>
        <taxon>Bacteroidota</taxon>
        <taxon>Cytophagia</taxon>
        <taxon>Cytophagales</taxon>
        <taxon>Hymenobacteraceae</taxon>
        <taxon>Hymenobacter</taxon>
    </lineage>
</organism>
<keyword evidence="4" id="KW-1185">Reference proteome</keyword>